<keyword evidence="3" id="KW-1185">Reference proteome</keyword>
<evidence type="ECO:0000313" key="3">
    <source>
        <dbReference type="Proteomes" id="UP000683925"/>
    </source>
</evidence>
<proteinExistence type="predicted"/>
<evidence type="ECO:0000256" key="1">
    <source>
        <dbReference type="SAM" id="Phobius"/>
    </source>
</evidence>
<keyword evidence="1" id="KW-0812">Transmembrane</keyword>
<feature type="transmembrane region" description="Helical" evidence="1">
    <location>
        <begin position="35"/>
        <end position="52"/>
    </location>
</feature>
<evidence type="ECO:0000313" key="2">
    <source>
        <dbReference type="EMBL" id="CAD8157350.1"/>
    </source>
</evidence>
<reference evidence="2" key="1">
    <citation type="submission" date="2021-01" db="EMBL/GenBank/DDBJ databases">
        <authorList>
            <consortium name="Genoscope - CEA"/>
            <person name="William W."/>
        </authorList>
    </citation>
    <scope>NUCLEOTIDE SEQUENCE</scope>
</reference>
<sequence length="65" mass="7607">MNISLKGVKTIFHSPIWVNQLIQEYNAIKSRCEHLLYGILLCVFAYCIHSLFKTRDISICGFMER</sequence>
<protein>
    <submittedName>
        <fullName evidence="2">Uncharacterized protein</fullName>
    </submittedName>
</protein>
<dbReference type="AlphaFoldDB" id="A0A8S1TYK6"/>
<name>A0A8S1TYK6_PAROT</name>
<dbReference type="EMBL" id="CAJJDP010000033">
    <property type="protein sequence ID" value="CAD8157350.1"/>
    <property type="molecule type" value="Genomic_DNA"/>
</dbReference>
<keyword evidence="1" id="KW-1133">Transmembrane helix</keyword>
<dbReference type="Proteomes" id="UP000683925">
    <property type="component" value="Unassembled WGS sequence"/>
</dbReference>
<comment type="caution">
    <text evidence="2">The sequence shown here is derived from an EMBL/GenBank/DDBJ whole genome shotgun (WGS) entry which is preliminary data.</text>
</comment>
<gene>
    <name evidence="2" type="ORF">POCTA_138.1.T0330270</name>
</gene>
<accession>A0A8S1TYK6</accession>
<keyword evidence="1" id="KW-0472">Membrane</keyword>
<organism evidence="2 3">
    <name type="scientific">Paramecium octaurelia</name>
    <dbReference type="NCBI Taxonomy" id="43137"/>
    <lineage>
        <taxon>Eukaryota</taxon>
        <taxon>Sar</taxon>
        <taxon>Alveolata</taxon>
        <taxon>Ciliophora</taxon>
        <taxon>Intramacronucleata</taxon>
        <taxon>Oligohymenophorea</taxon>
        <taxon>Peniculida</taxon>
        <taxon>Parameciidae</taxon>
        <taxon>Paramecium</taxon>
    </lineage>
</organism>